<evidence type="ECO:0000313" key="2">
    <source>
        <dbReference type="Proteomes" id="UP000700596"/>
    </source>
</evidence>
<dbReference type="EMBL" id="JAGMWT010000005">
    <property type="protein sequence ID" value="KAH7128331.1"/>
    <property type="molecule type" value="Genomic_DNA"/>
</dbReference>
<dbReference type="CDD" id="cd06532">
    <property type="entry name" value="Glyco_transf_25"/>
    <property type="match status" value="1"/>
</dbReference>
<reference evidence="1" key="1">
    <citation type="journal article" date="2021" name="Nat. Commun.">
        <title>Genetic determinants of endophytism in the Arabidopsis root mycobiome.</title>
        <authorList>
            <person name="Mesny F."/>
            <person name="Miyauchi S."/>
            <person name="Thiergart T."/>
            <person name="Pickel B."/>
            <person name="Atanasova L."/>
            <person name="Karlsson M."/>
            <person name="Huettel B."/>
            <person name="Barry K.W."/>
            <person name="Haridas S."/>
            <person name="Chen C."/>
            <person name="Bauer D."/>
            <person name="Andreopoulos W."/>
            <person name="Pangilinan J."/>
            <person name="LaButti K."/>
            <person name="Riley R."/>
            <person name="Lipzen A."/>
            <person name="Clum A."/>
            <person name="Drula E."/>
            <person name="Henrissat B."/>
            <person name="Kohler A."/>
            <person name="Grigoriev I.V."/>
            <person name="Martin F.M."/>
            <person name="Hacquard S."/>
        </authorList>
    </citation>
    <scope>NUCLEOTIDE SEQUENCE</scope>
    <source>
        <strain evidence="1">MPI-CAGE-CH-0243</strain>
    </source>
</reference>
<sequence>MFAQTTQTVRILQILVASTITLTLFFTFSQLGSGSVYDGGHNTHTTLPHSWTKGQASPFSAELPRPRLANSTLDFQEIIYVSMPYRTDRQDALSLIAAISGLKLTMIPGVSADDIHPKAIPPHTSEDSLEGTPVLGIWRAHANVWRYIIDNDITSALIIEDDVDWDVNIKQIMGLLNWQLRFNNTIRWSEGNIENGWTEDCPYGCDWDELFFGQCGSGPNLDRLDLHQVYSDPHSPPLSAIDTWTREEMTQIYNLTESAGIRLVAATYQPICLMGYAVSRMGAMRLLYNIGGWHPLNGPVDNEIADRTGKGLLSGYTINPPLFSAWRVGGSQDSDNDAGMNGKAVSNKGNIDGHSPAMLNSVRKSLDAALMKNYWEDRIRDGR</sequence>
<proteinExistence type="predicted"/>
<dbReference type="AlphaFoldDB" id="A0A9P9E039"/>
<accession>A0A9P9E039</accession>
<dbReference type="Proteomes" id="UP000700596">
    <property type="component" value="Unassembled WGS sequence"/>
</dbReference>
<comment type="caution">
    <text evidence="1">The sequence shown here is derived from an EMBL/GenBank/DDBJ whole genome shotgun (WGS) entry which is preliminary data.</text>
</comment>
<evidence type="ECO:0008006" key="3">
    <source>
        <dbReference type="Google" id="ProtNLM"/>
    </source>
</evidence>
<organism evidence="1 2">
    <name type="scientific">Dendryphion nanum</name>
    <dbReference type="NCBI Taxonomy" id="256645"/>
    <lineage>
        <taxon>Eukaryota</taxon>
        <taxon>Fungi</taxon>
        <taxon>Dikarya</taxon>
        <taxon>Ascomycota</taxon>
        <taxon>Pezizomycotina</taxon>
        <taxon>Dothideomycetes</taxon>
        <taxon>Pleosporomycetidae</taxon>
        <taxon>Pleosporales</taxon>
        <taxon>Torulaceae</taxon>
        <taxon>Dendryphion</taxon>
    </lineage>
</organism>
<protein>
    <recommendedName>
        <fullName evidence="3">Glycosyltransferase family 25 protein</fullName>
    </recommendedName>
</protein>
<dbReference type="InterPro" id="IPR002654">
    <property type="entry name" value="Glyco_trans_25"/>
</dbReference>
<gene>
    <name evidence="1" type="ORF">B0J11DRAFT_566962</name>
</gene>
<keyword evidence="2" id="KW-1185">Reference proteome</keyword>
<name>A0A9P9E039_9PLEO</name>
<dbReference type="OrthoDB" id="47375at2759"/>
<evidence type="ECO:0000313" key="1">
    <source>
        <dbReference type="EMBL" id="KAH7128331.1"/>
    </source>
</evidence>